<dbReference type="Proteomes" id="UP000655868">
    <property type="component" value="Unassembled WGS sequence"/>
</dbReference>
<dbReference type="NCBIfam" id="TIGR00715">
    <property type="entry name" value="precor6x_red"/>
    <property type="match status" value="1"/>
</dbReference>
<keyword evidence="5" id="KW-1185">Reference proteome</keyword>
<organism evidence="4 5">
    <name type="scientific">Antrihabitans stalagmiti</name>
    <dbReference type="NCBI Taxonomy" id="2799499"/>
    <lineage>
        <taxon>Bacteria</taxon>
        <taxon>Bacillati</taxon>
        <taxon>Actinomycetota</taxon>
        <taxon>Actinomycetes</taxon>
        <taxon>Mycobacteriales</taxon>
        <taxon>Nocardiaceae</taxon>
        <taxon>Antrihabitans</taxon>
    </lineage>
</organism>
<protein>
    <submittedName>
        <fullName evidence="4">Cobalt-precorrin-6A reductase</fullName>
        <ecNumber evidence="4">1.3.1.106</ecNumber>
    </submittedName>
</protein>
<keyword evidence="2" id="KW-0169">Cobalamin biosynthesis</keyword>
<dbReference type="PANTHER" id="PTHR36925">
    <property type="entry name" value="COBALT-PRECORRIN-6A REDUCTASE"/>
    <property type="match status" value="1"/>
</dbReference>
<dbReference type="RefSeq" id="WP_199701460.1">
    <property type="nucleotide sequence ID" value="NZ_JAEMNV010000001.1"/>
</dbReference>
<reference evidence="4" key="1">
    <citation type="submission" date="2020-12" db="EMBL/GenBank/DDBJ databases">
        <title>Antrihabitans popcorni sp. nov. and Antrihabitans auranticaus sp. nov., isolated from a larva cave.</title>
        <authorList>
            <person name="Lee S.D."/>
            <person name="Kim I.S."/>
        </authorList>
    </citation>
    <scope>NUCLEOTIDE SEQUENCE</scope>
    <source>
        <strain evidence="4">YC3-6</strain>
    </source>
</reference>
<evidence type="ECO:0000256" key="3">
    <source>
        <dbReference type="ARBA" id="ARBA00023002"/>
    </source>
</evidence>
<comment type="caution">
    <text evidence="4">The sequence shown here is derived from an EMBL/GenBank/DDBJ whole genome shotgun (WGS) entry which is preliminary data.</text>
</comment>
<keyword evidence="3 4" id="KW-0560">Oxidoreductase</keyword>
<dbReference type="EMBL" id="JAEMNV010000001">
    <property type="protein sequence ID" value="MBJ8337652.1"/>
    <property type="molecule type" value="Genomic_DNA"/>
</dbReference>
<dbReference type="Pfam" id="PF02571">
    <property type="entry name" value="CbiJ"/>
    <property type="match status" value="1"/>
</dbReference>
<dbReference type="NCBIfam" id="NF005968">
    <property type="entry name" value="PRK08057.1-2"/>
    <property type="match status" value="1"/>
</dbReference>
<accession>A0A934U0T2</accession>
<dbReference type="PANTHER" id="PTHR36925:SF1">
    <property type="entry name" value="COBALT-PRECORRIN-6A REDUCTASE"/>
    <property type="match status" value="1"/>
</dbReference>
<comment type="pathway">
    <text evidence="1">Cofactor biosynthesis; adenosylcobalamin biosynthesis.</text>
</comment>
<dbReference type="InterPro" id="IPR003723">
    <property type="entry name" value="Precorrin-6x_reduct"/>
</dbReference>
<evidence type="ECO:0000256" key="1">
    <source>
        <dbReference type="ARBA" id="ARBA00004953"/>
    </source>
</evidence>
<dbReference type="GO" id="GO:0009236">
    <property type="term" value="P:cobalamin biosynthetic process"/>
    <property type="evidence" value="ECO:0007669"/>
    <property type="project" value="UniProtKB-KW"/>
</dbReference>
<gene>
    <name evidence="4" type="ORF">JGU71_02020</name>
</gene>
<sequence length="263" mass="28118">MRDTSTSRVSHEHWVKVLLLGGSGEARRLAELLTGEPGIDVVSSLAGRLRTPRLPAGEVRVGGFGGAEGLRDWLHENLIDALVVATHPFAARMTNNAIDAATALGLPYLVLRRPPWQPEPGDRWTPVESMAAAATVIPEFGDRVFLTIGRQDVDVFAGVGAWFLIRAIDPPNRALPPRHELLLERGPFTVEHELALLDSHGIDVLVTKNSGGDQTVAKLAAARMRGLPAIVVDRPVLGVGASVVDTVDGVVSWLRVVRGSASA</sequence>
<dbReference type="GO" id="GO:0016994">
    <property type="term" value="F:precorrin-6A reductase activity"/>
    <property type="evidence" value="ECO:0007669"/>
    <property type="project" value="InterPro"/>
</dbReference>
<dbReference type="EC" id="1.3.1.106" evidence="4"/>
<dbReference type="AlphaFoldDB" id="A0A934U0T2"/>
<evidence type="ECO:0000313" key="4">
    <source>
        <dbReference type="EMBL" id="MBJ8337652.1"/>
    </source>
</evidence>
<evidence type="ECO:0000313" key="5">
    <source>
        <dbReference type="Proteomes" id="UP000655868"/>
    </source>
</evidence>
<proteinExistence type="predicted"/>
<evidence type="ECO:0000256" key="2">
    <source>
        <dbReference type="ARBA" id="ARBA00022573"/>
    </source>
</evidence>
<name>A0A934U0T2_9NOCA</name>